<comment type="similarity">
    <text evidence="1">Belongs to the ComF/GntX family.</text>
</comment>
<proteinExistence type="inferred from homology"/>
<dbReference type="Gene3D" id="3.40.50.2020">
    <property type="match status" value="1"/>
</dbReference>
<gene>
    <name evidence="4" type="ORF">GSH16_04835</name>
</gene>
<evidence type="ECO:0000313" key="5">
    <source>
        <dbReference type="Proteomes" id="UP000436016"/>
    </source>
</evidence>
<protein>
    <submittedName>
        <fullName evidence="4">ComF family protein</fullName>
    </submittedName>
</protein>
<dbReference type="InterPro" id="IPR000836">
    <property type="entry name" value="PRTase_dom"/>
</dbReference>
<dbReference type="PANTHER" id="PTHR47505:SF1">
    <property type="entry name" value="DNA UTILIZATION PROTEIN YHGH"/>
    <property type="match status" value="1"/>
</dbReference>
<comment type="caution">
    <text evidence="4">The sequence shown here is derived from an EMBL/GenBank/DDBJ whole genome shotgun (WGS) entry which is preliminary data.</text>
</comment>
<dbReference type="Proteomes" id="UP000436016">
    <property type="component" value="Unassembled WGS sequence"/>
</dbReference>
<dbReference type="InterPro" id="IPR051910">
    <property type="entry name" value="ComF/GntX_DNA_util-trans"/>
</dbReference>
<dbReference type="Pfam" id="PF00156">
    <property type="entry name" value="Pribosyltran"/>
    <property type="match status" value="1"/>
</dbReference>
<evidence type="ECO:0000313" key="4">
    <source>
        <dbReference type="EMBL" id="MXU64761.1"/>
    </source>
</evidence>
<keyword evidence="5" id="KW-1185">Reference proteome</keyword>
<dbReference type="EMBL" id="WUWG01000001">
    <property type="protein sequence ID" value="MXU64761.1"/>
    <property type="molecule type" value="Genomic_DNA"/>
</dbReference>
<evidence type="ECO:0000256" key="1">
    <source>
        <dbReference type="ARBA" id="ARBA00008007"/>
    </source>
</evidence>
<dbReference type="PANTHER" id="PTHR47505">
    <property type="entry name" value="DNA UTILIZATION PROTEIN YHGH"/>
    <property type="match status" value="1"/>
</dbReference>
<name>A0A6B0U0W3_9RHOB</name>
<sequence length="249" mass="26565">MLHTFAGPARLGLNLIFPPRCMACTAPVGGPGGLCPSCWRDLTLLSGPTCDRCAVPVLADARAPGDAPLLCDSCTTAPPAWDHARAVLLYGGTGRALVLALKHADRLDIAPVLARWMARAAPDLLSQTDLILPVPLHWRRRLGRRANQSAELARHLSRATGCPWSPDLLRRCRSTPSLQGQDRAERQRTVEGAFVIRERQAGRIAGRTLLLIDDVMTSGATLAACTRVLKGAGAAGVSVLVAARVERPV</sequence>
<evidence type="ECO:0000259" key="3">
    <source>
        <dbReference type="Pfam" id="PF18912"/>
    </source>
</evidence>
<dbReference type="SUPFAM" id="SSF53271">
    <property type="entry name" value="PRTase-like"/>
    <property type="match status" value="1"/>
</dbReference>
<dbReference type="RefSeq" id="WP_160852441.1">
    <property type="nucleotide sequence ID" value="NZ_WUWG01000001.1"/>
</dbReference>
<feature type="domain" description="Phosphoribosyltransferase" evidence="2">
    <location>
        <begin position="150"/>
        <end position="242"/>
    </location>
</feature>
<feature type="domain" description="Double zinc ribbon" evidence="3">
    <location>
        <begin position="13"/>
        <end position="74"/>
    </location>
</feature>
<organism evidence="4 5">
    <name type="scientific">Oceanomicrobium pacificus</name>
    <dbReference type="NCBI Taxonomy" id="2692916"/>
    <lineage>
        <taxon>Bacteria</taxon>
        <taxon>Pseudomonadati</taxon>
        <taxon>Pseudomonadota</taxon>
        <taxon>Alphaproteobacteria</taxon>
        <taxon>Rhodobacterales</taxon>
        <taxon>Paracoccaceae</taxon>
        <taxon>Oceanomicrobium</taxon>
    </lineage>
</organism>
<reference evidence="4 5" key="1">
    <citation type="submission" date="2019-12" db="EMBL/GenBank/DDBJ databases">
        <title>Strain KN286 was isolated from seawater, which was collected from Caroline Seamount in the tropical western Pacific.</title>
        <authorList>
            <person name="Wang Q."/>
        </authorList>
    </citation>
    <scope>NUCLEOTIDE SEQUENCE [LARGE SCALE GENOMIC DNA]</scope>
    <source>
        <strain evidence="4 5">KN286</strain>
    </source>
</reference>
<dbReference type="AlphaFoldDB" id="A0A6B0U0W3"/>
<dbReference type="Pfam" id="PF18912">
    <property type="entry name" value="DZR_2"/>
    <property type="match status" value="1"/>
</dbReference>
<dbReference type="InterPro" id="IPR044005">
    <property type="entry name" value="DZR_2"/>
</dbReference>
<evidence type="ECO:0000259" key="2">
    <source>
        <dbReference type="Pfam" id="PF00156"/>
    </source>
</evidence>
<dbReference type="InterPro" id="IPR029057">
    <property type="entry name" value="PRTase-like"/>
</dbReference>
<dbReference type="CDD" id="cd06223">
    <property type="entry name" value="PRTases_typeI"/>
    <property type="match status" value="1"/>
</dbReference>
<accession>A0A6B0U0W3</accession>